<feature type="domain" description="YNCE-like beta-propeller" evidence="3">
    <location>
        <begin position="1"/>
        <end position="343"/>
    </location>
</feature>
<dbReference type="PANTHER" id="PTHR47197">
    <property type="entry name" value="PROTEIN NIRF"/>
    <property type="match status" value="1"/>
</dbReference>
<accession>A0AAU7LV84</accession>
<evidence type="ECO:0000256" key="1">
    <source>
        <dbReference type="ARBA" id="ARBA00022729"/>
    </source>
</evidence>
<dbReference type="AlphaFoldDB" id="A0AAU7LV84"/>
<evidence type="ECO:0000259" key="3">
    <source>
        <dbReference type="Pfam" id="PF21783"/>
    </source>
</evidence>
<name>A0AAU7LV84_9BURK</name>
<dbReference type="Pfam" id="PF21783">
    <property type="entry name" value="YNCE"/>
    <property type="match status" value="1"/>
</dbReference>
<dbReference type="PANTHER" id="PTHR47197:SF3">
    <property type="entry name" value="DIHYDRO-HEME D1 DEHYDROGENASE"/>
    <property type="match status" value="1"/>
</dbReference>
<dbReference type="InterPro" id="IPR048433">
    <property type="entry name" value="YNCE-like_beta-prop"/>
</dbReference>
<dbReference type="EMBL" id="CP157675">
    <property type="protein sequence ID" value="XBP71506.1"/>
    <property type="molecule type" value="Genomic_DNA"/>
</dbReference>
<keyword evidence="1 2" id="KW-0732">Signal</keyword>
<dbReference type="Gene3D" id="2.130.10.10">
    <property type="entry name" value="YVTN repeat-like/Quinoprotein amine dehydrogenase"/>
    <property type="match status" value="2"/>
</dbReference>
<evidence type="ECO:0000256" key="2">
    <source>
        <dbReference type="SAM" id="SignalP"/>
    </source>
</evidence>
<evidence type="ECO:0000313" key="4">
    <source>
        <dbReference type="EMBL" id="XBP71506.1"/>
    </source>
</evidence>
<protein>
    <submittedName>
        <fullName evidence="4">YncE family protein</fullName>
    </submittedName>
</protein>
<sequence>MNAYSRFLAAFICALPGLLCLPALAQTAKVSLAAPAPVAGNITTPVFVLNSLEDSVSVINPSNWTEIKRIETGKQPHHLYLTPDEKSVIVANALSDSLTFIDPKTAEVQRTVRGIIDPYHLRFSPDMKWFVTAANRLNHIDIFHWNGKDMTLAKRIATGKTPSHLWIDSKSSTIYSTMQESDELIAIDLATQTIKWRTKTGSTPADVFGTANDKFVLVALTGGDGVEVYDVSGKEPKRVKFIKTAMGAHAFRAFGDKRHLLVSNRVANSISKIDLQTLEVVDSFPAPGGPDCMDVTRDLSQIIVTSRWIRKLTFIDVASHKVVRQINVGRSPHGVWTLDHSPR</sequence>
<feature type="chain" id="PRO_5043369459" evidence="2">
    <location>
        <begin position="26"/>
        <end position="343"/>
    </location>
</feature>
<proteinExistence type="predicted"/>
<organism evidence="4">
    <name type="scientific">Polaromonas hydrogenivorans</name>
    <dbReference type="NCBI Taxonomy" id="335476"/>
    <lineage>
        <taxon>Bacteria</taxon>
        <taxon>Pseudomonadati</taxon>
        <taxon>Pseudomonadota</taxon>
        <taxon>Betaproteobacteria</taxon>
        <taxon>Burkholderiales</taxon>
        <taxon>Comamonadaceae</taxon>
        <taxon>Polaromonas</taxon>
    </lineage>
</organism>
<reference evidence="4" key="1">
    <citation type="submission" date="2024-05" db="EMBL/GenBank/DDBJ databases">
        <authorList>
            <person name="Bunk B."/>
            <person name="Swiderski J."/>
            <person name="Sproer C."/>
            <person name="Thiel V."/>
        </authorList>
    </citation>
    <scope>NUCLEOTIDE SEQUENCE</scope>
    <source>
        <strain evidence="4">DSM 17735</strain>
    </source>
</reference>
<feature type="signal peptide" evidence="2">
    <location>
        <begin position="1"/>
        <end position="25"/>
    </location>
</feature>
<dbReference type="RefSeq" id="WP_349280877.1">
    <property type="nucleotide sequence ID" value="NZ_CBCSCU010000001.1"/>
</dbReference>
<dbReference type="InterPro" id="IPR051200">
    <property type="entry name" value="Host-pathogen_enzymatic-act"/>
</dbReference>
<dbReference type="InterPro" id="IPR015943">
    <property type="entry name" value="WD40/YVTN_repeat-like_dom_sf"/>
</dbReference>
<gene>
    <name evidence="4" type="ORF">ABLV49_06850</name>
</gene>
<dbReference type="SUPFAM" id="SSF50974">
    <property type="entry name" value="Nitrous oxide reductase, N-terminal domain"/>
    <property type="match status" value="1"/>
</dbReference>
<dbReference type="InterPro" id="IPR011045">
    <property type="entry name" value="N2O_reductase_N"/>
</dbReference>